<dbReference type="EMBL" id="LKBG01000224">
    <property type="protein sequence ID" value="KQB34692.1"/>
    <property type="molecule type" value="Genomic_DNA"/>
</dbReference>
<gene>
    <name evidence="2" type="ORF">AOG54_03940</name>
    <name evidence="1" type="ORF">SE19_03650</name>
</gene>
<evidence type="ECO:0000313" key="4">
    <source>
        <dbReference type="Proteomes" id="UP000050515"/>
    </source>
</evidence>
<dbReference type="SUPFAM" id="SSF101386">
    <property type="entry name" value="all-alpha NTP pyrophosphatases"/>
    <property type="match status" value="1"/>
</dbReference>
<dbReference type="AlphaFoldDB" id="A0A0N8VKU4"/>
<evidence type="ECO:0008006" key="5">
    <source>
        <dbReference type="Google" id="ProtNLM"/>
    </source>
</evidence>
<organism evidence="2 3">
    <name type="scientific">Acidiplasma aeolicum</name>
    <dbReference type="NCBI Taxonomy" id="507754"/>
    <lineage>
        <taxon>Archaea</taxon>
        <taxon>Methanobacteriati</taxon>
        <taxon>Thermoplasmatota</taxon>
        <taxon>Thermoplasmata</taxon>
        <taxon>Thermoplasmatales</taxon>
        <taxon>Ferroplasmaceae</taxon>
        <taxon>Acidiplasma</taxon>
    </lineage>
</organism>
<comment type="caution">
    <text evidence="2">The sequence shown here is derived from an EMBL/GenBank/DDBJ whole genome shotgun (WGS) entry which is preliminary data.</text>
</comment>
<protein>
    <recommendedName>
        <fullName evidence="5">Nucleotide pyrophosphohydrolase</fullName>
    </recommendedName>
</protein>
<dbReference type="OrthoDB" id="147562at2157"/>
<dbReference type="GO" id="GO:0009143">
    <property type="term" value="P:nucleoside triphosphate catabolic process"/>
    <property type="evidence" value="ECO:0007669"/>
    <property type="project" value="InterPro"/>
</dbReference>
<dbReference type="RefSeq" id="WP_048101415.1">
    <property type="nucleotide sequence ID" value="NZ_JBBYJF010000012.1"/>
</dbReference>
<dbReference type="Pfam" id="PF12643">
    <property type="entry name" value="MazG-like"/>
    <property type="match status" value="1"/>
</dbReference>
<keyword evidence="3" id="KW-1185">Reference proteome</keyword>
<dbReference type="Gene3D" id="1.10.287.1080">
    <property type="entry name" value="MazG-like"/>
    <property type="match status" value="1"/>
</dbReference>
<dbReference type="PANTHER" id="PTHR46523:SF1">
    <property type="entry name" value="DCTP PYROPHOSPHATASE 1"/>
    <property type="match status" value="1"/>
</dbReference>
<reference evidence="1 4" key="1">
    <citation type="submission" date="2015-09" db="EMBL/GenBank/DDBJ databases">
        <title>Draft genome sequence of Acidiplasma aeolicum DSM 18409.</title>
        <authorList>
            <person name="Hemp J."/>
        </authorList>
    </citation>
    <scope>NUCLEOTIDE SEQUENCE [LARGE SCALE GENOMIC DNA]</scope>
    <source>
        <strain evidence="1 4">V</strain>
    </source>
</reference>
<evidence type="ECO:0000313" key="1">
    <source>
        <dbReference type="EMBL" id="KPV46866.1"/>
    </source>
</evidence>
<dbReference type="GO" id="GO:0047429">
    <property type="term" value="F:nucleoside triphosphate diphosphatase activity"/>
    <property type="evidence" value="ECO:0007669"/>
    <property type="project" value="InterPro"/>
</dbReference>
<dbReference type="PATRIC" id="fig|507754.4.peg.1312"/>
<dbReference type="Proteomes" id="UP000050320">
    <property type="component" value="Unassembled WGS sequence"/>
</dbReference>
<dbReference type="InterPro" id="IPR052555">
    <property type="entry name" value="dCTP_Pyrophosphatase"/>
</dbReference>
<name>A0A0N8VKU4_9ARCH</name>
<dbReference type="Proteomes" id="UP000050515">
    <property type="component" value="Unassembled WGS sequence"/>
</dbReference>
<evidence type="ECO:0000313" key="2">
    <source>
        <dbReference type="EMBL" id="KQB34692.1"/>
    </source>
</evidence>
<dbReference type="PANTHER" id="PTHR46523">
    <property type="entry name" value="DCTP PYROPHOSPHATASE 1"/>
    <property type="match status" value="1"/>
</dbReference>
<dbReference type="EMBL" id="LJCQ01000173">
    <property type="protein sequence ID" value="KPV46866.1"/>
    <property type="molecule type" value="Genomic_DNA"/>
</dbReference>
<dbReference type="PIRSF" id="PIRSF029826">
    <property type="entry name" value="UCP029826_pph"/>
    <property type="match status" value="1"/>
</dbReference>
<dbReference type="InterPro" id="IPR025984">
    <property type="entry name" value="DCTPP"/>
</dbReference>
<evidence type="ECO:0000313" key="3">
    <source>
        <dbReference type="Proteomes" id="UP000050320"/>
    </source>
</evidence>
<proteinExistence type="predicted"/>
<sequence length="124" mass="14599">MATIEGLQKIAREFVEKRDWQKFQTLKDLSMNSAIESSELMEIFLWHDLNFEADIKNGRNPDIMKKIQNEISDIFFTCLAMANELNFNLEDAFLNKMSELDQRYDVEKVRGKIVKIPSPDHKEK</sequence>
<dbReference type="GeneID" id="84222606"/>
<reference evidence="2 3" key="2">
    <citation type="submission" date="2015-09" db="EMBL/GenBank/DDBJ databases">
        <title>Heavy metals and arsenic resistance mechanisms in polyextremophilic archaea of the family Ferroplasmaceae.</title>
        <authorList>
            <person name="Bulaev A.G."/>
            <person name="Kanygina A.V."/>
        </authorList>
    </citation>
    <scope>NUCLEOTIDE SEQUENCE [LARGE SCALE GENOMIC DNA]</scope>
    <source>
        <strain evidence="2 3">VT</strain>
    </source>
</reference>
<accession>A0A0N8VKU4</accession>